<protein>
    <recommendedName>
        <fullName evidence="2">HNH nuclease domain-containing protein</fullName>
    </recommendedName>
</protein>
<feature type="domain" description="HNH nuclease" evidence="2">
    <location>
        <begin position="171"/>
        <end position="230"/>
    </location>
</feature>
<name>A0AAD7IPS8_9AGAR</name>
<keyword evidence="4" id="KW-1185">Reference proteome</keyword>
<evidence type="ECO:0000313" key="3">
    <source>
        <dbReference type="EMBL" id="KAJ7746698.1"/>
    </source>
</evidence>
<dbReference type="InterPro" id="IPR003615">
    <property type="entry name" value="HNH_nuc"/>
</dbReference>
<comment type="caution">
    <text evidence="3">The sequence shown here is derived from an EMBL/GenBank/DDBJ whole genome shotgun (WGS) entry which is preliminary data.</text>
</comment>
<dbReference type="Proteomes" id="UP001215598">
    <property type="component" value="Unassembled WGS sequence"/>
</dbReference>
<organism evidence="3 4">
    <name type="scientific">Mycena metata</name>
    <dbReference type="NCBI Taxonomy" id="1033252"/>
    <lineage>
        <taxon>Eukaryota</taxon>
        <taxon>Fungi</taxon>
        <taxon>Dikarya</taxon>
        <taxon>Basidiomycota</taxon>
        <taxon>Agaricomycotina</taxon>
        <taxon>Agaricomycetes</taxon>
        <taxon>Agaricomycetidae</taxon>
        <taxon>Agaricales</taxon>
        <taxon>Marasmiineae</taxon>
        <taxon>Mycenaceae</taxon>
        <taxon>Mycena</taxon>
    </lineage>
</organism>
<evidence type="ECO:0000259" key="2">
    <source>
        <dbReference type="Pfam" id="PF13391"/>
    </source>
</evidence>
<accession>A0AAD7IPS8</accession>
<proteinExistence type="predicted"/>
<dbReference type="EMBL" id="JARKIB010000079">
    <property type="protein sequence ID" value="KAJ7746698.1"/>
    <property type="molecule type" value="Genomic_DNA"/>
</dbReference>
<evidence type="ECO:0000313" key="4">
    <source>
        <dbReference type="Proteomes" id="UP001215598"/>
    </source>
</evidence>
<reference evidence="3" key="1">
    <citation type="submission" date="2023-03" db="EMBL/GenBank/DDBJ databases">
        <title>Massive genome expansion in bonnet fungi (Mycena s.s.) driven by repeated elements and novel gene families across ecological guilds.</title>
        <authorList>
            <consortium name="Lawrence Berkeley National Laboratory"/>
            <person name="Harder C.B."/>
            <person name="Miyauchi S."/>
            <person name="Viragh M."/>
            <person name="Kuo A."/>
            <person name="Thoen E."/>
            <person name="Andreopoulos B."/>
            <person name="Lu D."/>
            <person name="Skrede I."/>
            <person name="Drula E."/>
            <person name="Henrissat B."/>
            <person name="Morin E."/>
            <person name="Kohler A."/>
            <person name="Barry K."/>
            <person name="LaButti K."/>
            <person name="Morin E."/>
            <person name="Salamov A."/>
            <person name="Lipzen A."/>
            <person name="Mereny Z."/>
            <person name="Hegedus B."/>
            <person name="Baldrian P."/>
            <person name="Stursova M."/>
            <person name="Weitz H."/>
            <person name="Taylor A."/>
            <person name="Grigoriev I.V."/>
            <person name="Nagy L.G."/>
            <person name="Martin F."/>
            <person name="Kauserud H."/>
        </authorList>
    </citation>
    <scope>NUCLEOTIDE SEQUENCE</scope>
    <source>
        <strain evidence="3">CBHHK182m</strain>
    </source>
</reference>
<feature type="region of interest" description="Disordered" evidence="1">
    <location>
        <begin position="227"/>
        <end position="277"/>
    </location>
</feature>
<gene>
    <name evidence="3" type="ORF">B0H16DRAFT_1726420</name>
</gene>
<dbReference type="Pfam" id="PF13391">
    <property type="entry name" value="HNH_2"/>
    <property type="match status" value="1"/>
</dbReference>
<feature type="compositionally biased region" description="Acidic residues" evidence="1">
    <location>
        <begin position="231"/>
        <end position="240"/>
    </location>
</feature>
<evidence type="ECO:0000256" key="1">
    <source>
        <dbReference type="SAM" id="MobiDB-lite"/>
    </source>
</evidence>
<dbReference type="AlphaFoldDB" id="A0AAD7IPS8"/>
<sequence>MTIMCMNIDPSSNPTTSADIGPTSTPSSLMPPPMYMPGVGPPIVTACLNRPDYPTVPILTGNTTGVFVRQAATDGAVPQASDVLTKRLNAQPKDTLHPGNYYYFIKENNTYHADYKILKDFRSWTMPPQLPDYWEFQWVGPPTEHESTDFYLNLCGLKPNAAYVKSYDRRCLVIGIKSCLHASHLVPHSELKWFTANIKRIPDIGGVNTLDGAQNLITLRADLNSQSFDKGEDDAMDEDPTPQGSKNVAAVDDDSSSSSSSSSSCPTPDEAPSPYQQLILQGQPMALAEKMRKWHQAADVVQALDAEVVPVLDVASQLSS</sequence>